<dbReference type="Proteomes" id="UP001165044">
    <property type="component" value="Unassembled WGS sequence"/>
</dbReference>
<evidence type="ECO:0000313" key="2">
    <source>
        <dbReference type="EMBL" id="GLH67147.1"/>
    </source>
</evidence>
<comment type="caution">
    <text evidence="2">The sequence shown here is derived from an EMBL/GenBank/DDBJ whole genome shotgun (WGS) entry which is preliminary data.</text>
</comment>
<proteinExistence type="predicted"/>
<evidence type="ECO:0008006" key="4">
    <source>
        <dbReference type="Google" id="ProtNLM"/>
    </source>
</evidence>
<dbReference type="EMBL" id="BSDC01000001">
    <property type="protein sequence ID" value="GLH67147.1"/>
    <property type="molecule type" value="Genomic_DNA"/>
</dbReference>
<dbReference type="RefSeq" id="WP_285608022.1">
    <property type="nucleotide sequence ID" value="NZ_BSDC01000001.1"/>
</dbReference>
<name>A0ABQ5PXE9_9BACT</name>
<organism evidence="2 3">
    <name type="scientific">Geothrix edaphica</name>
    <dbReference type="NCBI Taxonomy" id="2927976"/>
    <lineage>
        <taxon>Bacteria</taxon>
        <taxon>Pseudomonadati</taxon>
        <taxon>Acidobacteriota</taxon>
        <taxon>Holophagae</taxon>
        <taxon>Holophagales</taxon>
        <taxon>Holophagaceae</taxon>
        <taxon>Geothrix</taxon>
    </lineage>
</organism>
<protein>
    <recommendedName>
        <fullName evidence="4">Toxin-antitoxin system HicB family antitoxin</fullName>
    </recommendedName>
</protein>
<dbReference type="SUPFAM" id="SSF47598">
    <property type="entry name" value="Ribbon-helix-helix"/>
    <property type="match status" value="1"/>
</dbReference>
<dbReference type="InterPro" id="IPR013321">
    <property type="entry name" value="Arc_rbn_hlx_hlx"/>
</dbReference>
<evidence type="ECO:0000256" key="1">
    <source>
        <dbReference type="SAM" id="MobiDB-lite"/>
    </source>
</evidence>
<keyword evidence="3" id="KW-1185">Reference proteome</keyword>
<dbReference type="InterPro" id="IPR010985">
    <property type="entry name" value="Ribbon_hlx_hlx"/>
</dbReference>
<feature type="region of interest" description="Disordered" evidence="1">
    <location>
        <begin position="1"/>
        <end position="23"/>
    </location>
</feature>
<dbReference type="Gene3D" id="1.10.1220.10">
    <property type="entry name" value="Met repressor-like"/>
    <property type="match status" value="1"/>
</dbReference>
<accession>A0ABQ5PXE9</accession>
<gene>
    <name evidence="2" type="ORF">GETHED_15110</name>
</gene>
<sequence>MTSKKAKRMSMAEFEKVSGPGEPLDALRARQEADAAWAERAFQGREVLGAPIRLRRGRPKAGEAAAPTVVKAIRLPEALLEQLQTRAKAEGLSLNALLQMAAVEYLIHHRGA</sequence>
<reference evidence="2" key="1">
    <citation type="journal article" date="2023" name="Antonie Van Leeuwenhoek">
        <title>Mesoterricola silvestris gen. nov., sp. nov., Mesoterricola sediminis sp. nov., Geothrix oryzae sp. nov., Geothrix edaphica sp. nov., Geothrix rubra sp. nov., and Geothrix limicola sp. nov., six novel members of Acidobacteriota isolated from soils.</title>
        <authorList>
            <person name="Itoh H."/>
            <person name="Sugisawa Y."/>
            <person name="Mise K."/>
            <person name="Xu Z."/>
            <person name="Kuniyasu M."/>
            <person name="Ushijima N."/>
            <person name="Kawano K."/>
            <person name="Kobayashi E."/>
            <person name="Shiratori Y."/>
            <person name="Masuda Y."/>
            <person name="Senoo K."/>
        </authorList>
    </citation>
    <scope>NUCLEOTIDE SEQUENCE</scope>
    <source>
        <strain evidence="2">Red802</strain>
    </source>
</reference>
<evidence type="ECO:0000313" key="3">
    <source>
        <dbReference type="Proteomes" id="UP001165044"/>
    </source>
</evidence>